<evidence type="ECO:0000313" key="5">
    <source>
        <dbReference type="EMBL" id="GAJ28515.1"/>
    </source>
</evidence>
<comment type="caution">
    <text evidence="5">The sequence shown here is derived from an EMBL/GenBank/DDBJ whole genome shotgun (WGS) entry which is preliminary data.</text>
</comment>
<dbReference type="RefSeq" id="WP_042057233.1">
    <property type="nucleotide sequence ID" value="NZ_BAND01000030.1"/>
</dbReference>
<dbReference type="InterPro" id="IPR008475">
    <property type="entry name" value="PLipase_C_C"/>
</dbReference>
<evidence type="ECO:0000256" key="3">
    <source>
        <dbReference type="ARBA" id="ARBA00022801"/>
    </source>
</evidence>
<reference evidence="5 6" key="2">
    <citation type="journal article" date="2014" name="FEMS Microbiol. Lett.">
        <title>Draft genomic DNA sequence of the facultatively methylotrophic bacterium Acidomonas methanolica type strain MB58.</title>
        <authorList>
            <person name="Higashiura N."/>
            <person name="Hadano H."/>
            <person name="Hirakawa H."/>
            <person name="Matsutani M."/>
            <person name="Takabe S."/>
            <person name="Matsushita K."/>
            <person name="Azuma Y."/>
        </authorList>
    </citation>
    <scope>NUCLEOTIDE SEQUENCE [LARGE SCALE GENOMIC DNA]</scope>
    <source>
        <strain evidence="5 6">MB58</strain>
    </source>
</reference>
<dbReference type="InterPro" id="IPR006311">
    <property type="entry name" value="TAT_signal"/>
</dbReference>
<dbReference type="Pfam" id="PF04185">
    <property type="entry name" value="Phosphoesterase"/>
    <property type="match status" value="1"/>
</dbReference>
<dbReference type="InterPro" id="IPR007312">
    <property type="entry name" value="Phosphoesterase"/>
</dbReference>
<keyword evidence="6" id="KW-1185">Reference proteome</keyword>
<dbReference type="Proteomes" id="UP000019760">
    <property type="component" value="Unassembled WGS sequence"/>
</dbReference>
<protein>
    <recommendedName>
        <fullName evidence="2">phospholipase C</fullName>
        <ecNumber evidence="2">3.1.4.3</ecNumber>
    </recommendedName>
</protein>
<dbReference type="CDD" id="cd16014">
    <property type="entry name" value="PLC"/>
    <property type="match status" value="1"/>
</dbReference>
<evidence type="ECO:0000256" key="1">
    <source>
        <dbReference type="ARBA" id="ARBA00009717"/>
    </source>
</evidence>
<dbReference type="NCBIfam" id="TIGR03396">
    <property type="entry name" value="PC_PLC"/>
    <property type="match status" value="1"/>
</dbReference>
<dbReference type="GO" id="GO:0034480">
    <property type="term" value="F:phosphatidylcholine phospholipase C activity"/>
    <property type="evidence" value="ECO:0007669"/>
    <property type="project" value="UniProtKB-EC"/>
</dbReference>
<dbReference type="AlphaFoldDB" id="A0A023D419"/>
<feature type="domain" description="Bacterial phospholipase C C-terminal" evidence="4">
    <location>
        <begin position="501"/>
        <end position="586"/>
    </location>
</feature>
<proteinExistence type="inferred from homology"/>
<evidence type="ECO:0000313" key="6">
    <source>
        <dbReference type="Proteomes" id="UP000019760"/>
    </source>
</evidence>
<feature type="domain" description="Bacterial phospholipase C C-terminal" evidence="4">
    <location>
        <begin position="604"/>
        <end position="676"/>
    </location>
</feature>
<dbReference type="InterPro" id="IPR017767">
    <property type="entry name" value="PC-PLC"/>
</dbReference>
<keyword evidence="3" id="KW-0378">Hydrolase</keyword>
<sequence length="697" mass="75695">MAETDRRDFLKLFTVGGLAGSLQQSIAKAASLPANNVTGTIRDVEHVIFLMQENRSFDHYYGRLQGVRGFNDPRAARLTKGTTVFEQPHGGGALMPFHPEAADLGLQFIADLAHDWTSTQAAFSNGWWNDWIAAKTTTCMAYMDRADIPFHYALADAFTICDAYHCSILSSTDPNRYYMWTGWVGNDGSGGGPIVDNAEAGYAWSTYPERLQAAGVSWKIYQDIGTGLDAAGSWGWASNPYIGNYGDTSLLYFDQYRRAAPGSPLAERARSGTNIVASGTLFDLFRQDVQSGALPQVSWLVAPEAYSEHPNWPANYGAWYVSQVLDVLTAAPEIWSKTVLFITFDENDGFFDHLIPPAPPVGAVGGQSTVSPTNEFFPGSSHYAAGPYGFGPRVPMLVVSPWSRGGWVNSQVFDHTSLIRFLETRFGPFYSGLTEPNITAWRRAVSGDLTSAFDFRTPNAAKTRLPSTASYAPPDRKRHANYTPAVPATQIMPRQERGVRPARALPYDLHVQSTPPGHARSMGLTFVNTGSAAAVFHVRDLRNGVAPRYYTVENGRSLVDHWVVAEDGGYVLDVHGPNGFFRSFAGLAGAVATKVSVMTESHRFAQSLVIELRNHGDRSVVLNVADAYGGLSFAPVRIAPLAAHALTVAASHKGGWYDVTITAAGDSQFALQLAGHLENDRPSITDPLMGGVPGLTV</sequence>
<dbReference type="PANTHER" id="PTHR31956">
    <property type="entry name" value="NON-SPECIFIC PHOSPHOLIPASE C4-RELATED"/>
    <property type="match status" value="1"/>
</dbReference>
<accession>A0A023D419</accession>
<dbReference type="EMBL" id="BAND01000030">
    <property type="protein sequence ID" value="GAJ28515.1"/>
    <property type="molecule type" value="Genomic_DNA"/>
</dbReference>
<evidence type="ECO:0000259" key="4">
    <source>
        <dbReference type="Pfam" id="PF05506"/>
    </source>
</evidence>
<dbReference type="OrthoDB" id="9770871at2"/>
<dbReference type="Gene3D" id="3.40.720.10">
    <property type="entry name" value="Alkaline Phosphatase, subunit A"/>
    <property type="match status" value="2"/>
</dbReference>
<organism evidence="5 6">
    <name type="scientific">Acidomonas methanolica NBRC 104435</name>
    <dbReference type="NCBI Taxonomy" id="1231351"/>
    <lineage>
        <taxon>Bacteria</taxon>
        <taxon>Pseudomonadati</taxon>
        <taxon>Pseudomonadota</taxon>
        <taxon>Alphaproteobacteria</taxon>
        <taxon>Acetobacterales</taxon>
        <taxon>Acetobacteraceae</taxon>
        <taxon>Acidomonas</taxon>
    </lineage>
</organism>
<dbReference type="InterPro" id="IPR017850">
    <property type="entry name" value="Alkaline_phosphatase_core_sf"/>
</dbReference>
<name>A0A023D419_ACIMT</name>
<dbReference type="PANTHER" id="PTHR31956:SF1">
    <property type="entry name" value="NON-SPECIFIC PHOSPHOLIPASE C1"/>
    <property type="match status" value="1"/>
</dbReference>
<dbReference type="GO" id="GO:0016042">
    <property type="term" value="P:lipid catabolic process"/>
    <property type="evidence" value="ECO:0007669"/>
    <property type="project" value="InterPro"/>
</dbReference>
<dbReference type="Pfam" id="PF05506">
    <property type="entry name" value="PLipase_C_C"/>
    <property type="match status" value="2"/>
</dbReference>
<comment type="similarity">
    <text evidence="1">Belongs to the bacterial phospholipase C family.</text>
</comment>
<dbReference type="EC" id="3.1.4.3" evidence="2"/>
<reference evidence="6" key="1">
    <citation type="journal article" date="2014" name="FEMS Microbiol. Lett.">
        <title>Draft Genomic DNA Sequence of the Facultatively Methylotrophic Bacterium Acidomonas methanolica type strain MB58.</title>
        <authorList>
            <person name="Higashiura N."/>
            <person name="Hadano H."/>
            <person name="Hirakawa H."/>
            <person name="Matsutani M."/>
            <person name="Takabe S."/>
            <person name="Matsushita K."/>
            <person name="Azuma Y."/>
        </authorList>
    </citation>
    <scope>NUCLEOTIDE SEQUENCE [LARGE SCALE GENOMIC DNA]</scope>
    <source>
        <strain evidence="6">MB58</strain>
    </source>
</reference>
<dbReference type="PROSITE" id="PS51318">
    <property type="entry name" value="TAT"/>
    <property type="match status" value="1"/>
</dbReference>
<gene>
    <name evidence="5" type="ORF">Amme_030_015</name>
</gene>
<evidence type="ECO:0000256" key="2">
    <source>
        <dbReference type="ARBA" id="ARBA00012018"/>
    </source>
</evidence>